<feature type="chain" id="PRO_5045073174" description="GLPGLI family protein" evidence="1">
    <location>
        <begin position="30"/>
        <end position="323"/>
    </location>
</feature>
<name>A0ABZ0TSV4_9SPHI</name>
<organism evidence="2 3">
    <name type="scientific">Mucilaginibacter sabulilitoris</name>
    <dbReference type="NCBI Taxonomy" id="1173583"/>
    <lineage>
        <taxon>Bacteria</taxon>
        <taxon>Pseudomonadati</taxon>
        <taxon>Bacteroidota</taxon>
        <taxon>Sphingobacteriia</taxon>
        <taxon>Sphingobacteriales</taxon>
        <taxon>Sphingobacteriaceae</taxon>
        <taxon>Mucilaginibacter</taxon>
    </lineage>
</organism>
<proteinExistence type="predicted"/>
<sequence>MRDVIKYFQLRSILLVIFSLPFFNNQATAAAVDEPGNIVARINGEPIYEEEYEFIKQGLRSDCITYFVNKYGTYDRTDFWEHSFKGEIPRLWLKEKILEKCKDQKARLSVMNQYGILIGFNYEVFTAKWRQENIARESEVKKGGLVYGTIDFDQQTYYSYIISKSILDTEREIVRRSNFSEKQWSEYYETIKTKKFRKLPSKEIVLYRRSNGMTDSLNVKFEASGSKTDELEWGEIYSRALSLNKVGQFSDRFCDVNRNDCIIKCISITDNGFFPYQEVIDNVKMLYAEEIIHNLSKRMKEQCTVEVYDENDKLNLVSTHKQL</sequence>
<dbReference type="RefSeq" id="WP_321564650.1">
    <property type="nucleotide sequence ID" value="NZ_CP139558.1"/>
</dbReference>
<accession>A0ABZ0TSV4</accession>
<reference evidence="2 3" key="1">
    <citation type="submission" date="2023-11" db="EMBL/GenBank/DDBJ databases">
        <title>Analysis of the Genomes of Mucilaginibacter gossypii cycad 4 and M. sabulilitoris SNA2: microbes with the potential for plant growth promotion.</title>
        <authorList>
            <person name="Hirsch A.M."/>
            <person name="Humm E."/>
            <person name="Rubbi M."/>
            <person name="Del Vecchio G."/>
            <person name="Ha S.M."/>
            <person name="Pellegrini M."/>
            <person name="Gunsalus R.P."/>
        </authorList>
    </citation>
    <scope>NUCLEOTIDE SEQUENCE [LARGE SCALE GENOMIC DNA]</scope>
    <source>
        <strain evidence="2 3">SNA2</strain>
    </source>
</reference>
<dbReference type="Proteomes" id="UP001324380">
    <property type="component" value="Chromosome"/>
</dbReference>
<evidence type="ECO:0008006" key="4">
    <source>
        <dbReference type="Google" id="ProtNLM"/>
    </source>
</evidence>
<evidence type="ECO:0000256" key="1">
    <source>
        <dbReference type="SAM" id="SignalP"/>
    </source>
</evidence>
<evidence type="ECO:0000313" key="3">
    <source>
        <dbReference type="Proteomes" id="UP001324380"/>
    </source>
</evidence>
<feature type="signal peptide" evidence="1">
    <location>
        <begin position="1"/>
        <end position="29"/>
    </location>
</feature>
<evidence type="ECO:0000313" key="2">
    <source>
        <dbReference type="EMBL" id="WPU95542.1"/>
    </source>
</evidence>
<keyword evidence="1" id="KW-0732">Signal</keyword>
<gene>
    <name evidence="2" type="ORF">SNE25_08405</name>
</gene>
<protein>
    <recommendedName>
        <fullName evidence="4">GLPGLI family protein</fullName>
    </recommendedName>
</protein>
<dbReference type="EMBL" id="CP139558">
    <property type="protein sequence ID" value="WPU95542.1"/>
    <property type="molecule type" value="Genomic_DNA"/>
</dbReference>
<keyword evidence="3" id="KW-1185">Reference proteome</keyword>